<proteinExistence type="predicted"/>
<dbReference type="EMBL" id="FQUY01000035">
    <property type="protein sequence ID" value="SHF56702.1"/>
    <property type="molecule type" value="Genomic_DNA"/>
</dbReference>
<name>A0A1M5CQQ5_9FIRM</name>
<feature type="transmembrane region" description="Helical" evidence="1">
    <location>
        <begin position="31"/>
        <end position="51"/>
    </location>
</feature>
<evidence type="ECO:0000313" key="2">
    <source>
        <dbReference type="EMBL" id="SHF56702.1"/>
    </source>
</evidence>
<evidence type="ECO:0000313" key="3">
    <source>
        <dbReference type="Proteomes" id="UP000184148"/>
    </source>
</evidence>
<sequence>MFPGILATYGPELGLTREIALKMSGPFGGGVARMVETCGAVNGAFMILVILRLMMSKPKEKPIL</sequence>
<keyword evidence="1" id="KW-0472">Membrane</keyword>
<dbReference type="InterPro" id="IPR010181">
    <property type="entry name" value="CGCAxxGCC_motif"/>
</dbReference>
<gene>
    <name evidence="2" type="ORF">SAMN02745133_02985</name>
</gene>
<organism evidence="2 3">
    <name type="scientific">Desulforamulus putei DSM 12395</name>
    <dbReference type="NCBI Taxonomy" id="1121429"/>
    <lineage>
        <taxon>Bacteria</taxon>
        <taxon>Bacillati</taxon>
        <taxon>Bacillota</taxon>
        <taxon>Clostridia</taxon>
        <taxon>Eubacteriales</taxon>
        <taxon>Peptococcaceae</taxon>
        <taxon>Desulforamulus</taxon>
    </lineage>
</organism>
<dbReference type="Pfam" id="PF09719">
    <property type="entry name" value="C_GCAxxG_C_C"/>
    <property type="match status" value="1"/>
</dbReference>
<dbReference type="Proteomes" id="UP000184148">
    <property type="component" value="Unassembled WGS sequence"/>
</dbReference>
<evidence type="ECO:0000256" key="1">
    <source>
        <dbReference type="SAM" id="Phobius"/>
    </source>
</evidence>
<accession>A0A1M5CQQ5</accession>
<dbReference type="STRING" id="1121429.SAMN02745133_02985"/>
<keyword evidence="1" id="KW-0812">Transmembrane</keyword>
<dbReference type="AlphaFoldDB" id="A0A1M5CQQ5"/>
<keyword evidence="3" id="KW-1185">Reference proteome</keyword>
<reference evidence="3" key="1">
    <citation type="submission" date="2016-11" db="EMBL/GenBank/DDBJ databases">
        <authorList>
            <person name="Varghese N."/>
            <person name="Submissions S."/>
        </authorList>
    </citation>
    <scope>NUCLEOTIDE SEQUENCE [LARGE SCALE GENOMIC DNA]</scope>
    <source>
        <strain evidence="3">DSM 12395</strain>
    </source>
</reference>
<keyword evidence="1" id="KW-1133">Transmembrane helix</keyword>
<protein>
    <submittedName>
        <fullName evidence="2">Putative redox-active protein (C_GCAxxG_C_C)</fullName>
    </submittedName>
</protein>